<keyword evidence="2" id="KW-1185">Reference proteome</keyword>
<sequence>MIPYSHNGSQFKASESDAMLTLTKTTMHNFTHSFTHIFQSIFASAHSRSQRSFESCNGAERKGFHFSQHHGLNETFFALLDFPLSVHHTHNLGFWPKLAIQSTTNQEDYR</sequence>
<protein>
    <submittedName>
        <fullName evidence="1">Uncharacterized protein</fullName>
    </submittedName>
</protein>
<comment type="caution">
    <text evidence="1">The sequence shown here is derived from an EMBL/GenBank/DDBJ whole genome shotgun (WGS) entry which is preliminary data.</text>
</comment>
<dbReference type="Proteomes" id="UP000824120">
    <property type="component" value="Chromosome 5"/>
</dbReference>
<gene>
    <name evidence="1" type="ORF">H5410_027680</name>
</gene>
<evidence type="ECO:0000313" key="2">
    <source>
        <dbReference type="Proteomes" id="UP000824120"/>
    </source>
</evidence>
<reference evidence="1 2" key="1">
    <citation type="submission" date="2020-09" db="EMBL/GenBank/DDBJ databases">
        <title>De no assembly of potato wild relative species, Solanum commersonii.</title>
        <authorList>
            <person name="Cho K."/>
        </authorList>
    </citation>
    <scope>NUCLEOTIDE SEQUENCE [LARGE SCALE GENOMIC DNA]</scope>
    <source>
        <strain evidence="1">LZ3.2</strain>
        <tissue evidence="1">Leaf</tissue>
    </source>
</reference>
<accession>A0A9J5Z421</accession>
<dbReference type="AlphaFoldDB" id="A0A9J5Z421"/>
<dbReference type="EMBL" id="JACXVP010000005">
    <property type="protein sequence ID" value="KAG5606188.1"/>
    <property type="molecule type" value="Genomic_DNA"/>
</dbReference>
<organism evidence="1 2">
    <name type="scientific">Solanum commersonii</name>
    <name type="common">Commerson's wild potato</name>
    <name type="synonym">Commerson's nightshade</name>
    <dbReference type="NCBI Taxonomy" id="4109"/>
    <lineage>
        <taxon>Eukaryota</taxon>
        <taxon>Viridiplantae</taxon>
        <taxon>Streptophyta</taxon>
        <taxon>Embryophyta</taxon>
        <taxon>Tracheophyta</taxon>
        <taxon>Spermatophyta</taxon>
        <taxon>Magnoliopsida</taxon>
        <taxon>eudicotyledons</taxon>
        <taxon>Gunneridae</taxon>
        <taxon>Pentapetalae</taxon>
        <taxon>asterids</taxon>
        <taxon>lamiids</taxon>
        <taxon>Solanales</taxon>
        <taxon>Solanaceae</taxon>
        <taxon>Solanoideae</taxon>
        <taxon>Solaneae</taxon>
        <taxon>Solanum</taxon>
    </lineage>
</organism>
<evidence type="ECO:0000313" key="1">
    <source>
        <dbReference type="EMBL" id="KAG5606188.1"/>
    </source>
</evidence>
<proteinExistence type="predicted"/>
<name>A0A9J5Z421_SOLCO</name>